<evidence type="ECO:0000313" key="1">
    <source>
        <dbReference type="EMBL" id="MFC1408959.1"/>
    </source>
</evidence>
<dbReference type="Proteomes" id="UP001592582">
    <property type="component" value="Unassembled WGS sequence"/>
</dbReference>
<sequence>MVADLFALAVIAVSVWFALLVHDAIMLLAGPGRAAESAGDQLAGGLNDAGNAASKVPLLGDTLKKPLVSAAEAGSGLARAGESVQHSVSHLAFLVAVVLVVLPVLTVLALWLPPRLRWMRASASARRLLEAPGGADLFALRALTGPLRDLAGVETPARGLADAWRRGDQAVIDDLSRVGLRRLGLRP</sequence>
<dbReference type="EMBL" id="JBHEZX010000002">
    <property type="protein sequence ID" value="MFC1408959.1"/>
    <property type="molecule type" value="Genomic_DNA"/>
</dbReference>
<comment type="caution">
    <text evidence="1">The sequence shown here is derived from an EMBL/GenBank/DDBJ whole genome shotgun (WGS) entry which is preliminary data.</text>
</comment>
<evidence type="ECO:0000313" key="2">
    <source>
        <dbReference type="Proteomes" id="UP001592582"/>
    </source>
</evidence>
<protein>
    <submittedName>
        <fullName evidence="1">Uncharacterized protein</fullName>
    </submittedName>
</protein>
<accession>A0ABV6V5G0</accession>
<gene>
    <name evidence="1" type="ORF">ACEZDG_06660</name>
</gene>
<name>A0ABV6V5G0_9ACTN</name>
<proteinExistence type="predicted"/>
<organism evidence="1 2">
    <name type="scientific">Streptacidiphilus alkalitolerans</name>
    <dbReference type="NCBI Taxonomy" id="3342712"/>
    <lineage>
        <taxon>Bacteria</taxon>
        <taxon>Bacillati</taxon>
        <taxon>Actinomycetota</taxon>
        <taxon>Actinomycetes</taxon>
        <taxon>Kitasatosporales</taxon>
        <taxon>Streptomycetaceae</taxon>
        <taxon>Streptacidiphilus</taxon>
    </lineage>
</organism>
<keyword evidence="2" id="KW-1185">Reference proteome</keyword>
<reference evidence="1 2" key="1">
    <citation type="submission" date="2024-09" db="EMBL/GenBank/DDBJ databases">
        <authorList>
            <person name="Lee S.D."/>
        </authorList>
    </citation>
    <scope>NUCLEOTIDE SEQUENCE [LARGE SCALE GENOMIC DNA]</scope>
    <source>
        <strain evidence="1 2">N1-1</strain>
    </source>
</reference>